<feature type="compositionally biased region" description="Acidic residues" evidence="1">
    <location>
        <begin position="197"/>
        <end position="206"/>
    </location>
</feature>
<dbReference type="InterPro" id="IPR018392">
    <property type="entry name" value="LysM"/>
</dbReference>
<feature type="region of interest" description="Disordered" evidence="1">
    <location>
        <begin position="197"/>
        <end position="230"/>
    </location>
</feature>
<dbReference type="InterPro" id="IPR048862">
    <property type="entry name" value="SPOCS_spoVID_N"/>
</dbReference>
<dbReference type="NCBIfam" id="TIGR02907">
    <property type="entry name" value="spore_VI_D"/>
    <property type="match status" value="1"/>
</dbReference>
<dbReference type="Proteomes" id="UP000095209">
    <property type="component" value="Unassembled WGS sequence"/>
</dbReference>
<accession>A0A1E5LBH9</accession>
<dbReference type="Pfam" id="PF01476">
    <property type="entry name" value="LysM"/>
    <property type="match status" value="1"/>
</dbReference>
<keyword evidence="4" id="KW-1185">Reference proteome</keyword>
<gene>
    <name evidence="3" type="ORF">BFG57_04820</name>
</gene>
<feature type="domain" description="LysM" evidence="2">
    <location>
        <begin position="293"/>
        <end position="336"/>
    </location>
</feature>
<feature type="compositionally biased region" description="Acidic residues" evidence="1">
    <location>
        <begin position="220"/>
        <end position="230"/>
    </location>
</feature>
<name>A0A1E5LBH9_9BACI</name>
<dbReference type="STRING" id="1305675.BFG57_04820"/>
<dbReference type="SMART" id="SM00257">
    <property type="entry name" value="LysM"/>
    <property type="match status" value="1"/>
</dbReference>
<reference evidence="3 4" key="1">
    <citation type="submission" date="2016-08" db="EMBL/GenBank/DDBJ databases">
        <title>Genome of Bacillus solimangrovi GH2-4.</title>
        <authorList>
            <person name="Lim S."/>
            <person name="Kim B.-C."/>
        </authorList>
    </citation>
    <scope>NUCLEOTIDE SEQUENCE [LARGE SCALE GENOMIC DNA]</scope>
    <source>
        <strain evidence="3 4">GH2-4</strain>
    </source>
</reference>
<evidence type="ECO:0000256" key="1">
    <source>
        <dbReference type="SAM" id="MobiDB-lite"/>
    </source>
</evidence>
<dbReference type="CDD" id="cd00118">
    <property type="entry name" value="LysM"/>
    <property type="match status" value="1"/>
</dbReference>
<dbReference type="InterPro" id="IPR036779">
    <property type="entry name" value="LysM_dom_sf"/>
</dbReference>
<protein>
    <submittedName>
        <fullName evidence="3">Stage VI sporulation protein D</fullName>
    </submittedName>
</protein>
<dbReference type="EMBL" id="MJEH01000061">
    <property type="protein sequence ID" value="OEH91440.1"/>
    <property type="molecule type" value="Genomic_DNA"/>
</dbReference>
<dbReference type="RefSeq" id="WP_069718448.1">
    <property type="nucleotide sequence ID" value="NZ_MJEH01000061.1"/>
</dbReference>
<evidence type="ECO:0000259" key="2">
    <source>
        <dbReference type="PROSITE" id="PS51782"/>
    </source>
</evidence>
<dbReference type="SUPFAM" id="SSF54106">
    <property type="entry name" value="LysM domain"/>
    <property type="match status" value="1"/>
</dbReference>
<evidence type="ECO:0000313" key="4">
    <source>
        <dbReference type="Proteomes" id="UP000095209"/>
    </source>
</evidence>
<dbReference type="Pfam" id="PF20918">
    <property type="entry name" value="SPOCS_spoVID-N"/>
    <property type="match status" value="1"/>
</dbReference>
<dbReference type="Gene3D" id="3.10.350.10">
    <property type="entry name" value="LysM domain"/>
    <property type="match status" value="1"/>
</dbReference>
<proteinExistence type="predicted"/>
<dbReference type="InterPro" id="IPR014256">
    <property type="entry name" value="Spore_VI_D"/>
</dbReference>
<evidence type="ECO:0000313" key="3">
    <source>
        <dbReference type="EMBL" id="OEH91440.1"/>
    </source>
</evidence>
<organism evidence="3 4">
    <name type="scientific">Bacillus solimangrovi</name>
    <dbReference type="NCBI Taxonomy" id="1305675"/>
    <lineage>
        <taxon>Bacteria</taxon>
        <taxon>Bacillati</taxon>
        <taxon>Bacillota</taxon>
        <taxon>Bacilli</taxon>
        <taxon>Bacillales</taxon>
        <taxon>Bacillaceae</taxon>
        <taxon>Bacillus</taxon>
    </lineage>
</organism>
<dbReference type="PROSITE" id="PS51782">
    <property type="entry name" value="LYSM"/>
    <property type="match status" value="1"/>
</dbReference>
<sequence length="343" mass="39966">MSDERSSNLSFHVKESVWFDRGQEVDNLVSIALEPDICIQENKEYVSIVGNLLLTGEYYAPAELESTEMVDSFREEPYMNTADDVRELEEGLFALEHRFPVDITIPVEKISDLNDIYVLVETFDYDILQQNRLQLSADIEISGLIQEEYREDASAELVENETDELPIQEEIVHDEEEKEEPYSAFEFEVRKEDAEEIEEVENEEQREESMVIEVKSRSEEQDDSFYTDEEQEEVFEMDSTIIEEAEEVINERASHEDPEEDKLETVKTHTRDDNALYLTNMLTQENEGFTRVRMRIIQQGDSIDSIAENYSVPVTQILRENRMESGEIQEGQILYIPVPLGRQ</sequence>
<comment type="caution">
    <text evidence="3">The sequence shown here is derived from an EMBL/GenBank/DDBJ whole genome shotgun (WGS) entry which is preliminary data.</text>
</comment>
<dbReference type="AlphaFoldDB" id="A0A1E5LBH9"/>